<accession>A0ABT7STP1</accession>
<feature type="region of interest" description="Disordered" evidence="1">
    <location>
        <begin position="186"/>
        <end position="209"/>
    </location>
</feature>
<keyword evidence="3" id="KW-0378">Hydrolase</keyword>
<dbReference type="InterPro" id="IPR018946">
    <property type="entry name" value="PhoD-like_MPP"/>
</dbReference>
<dbReference type="EC" id="3.1.3.1" evidence="3"/>
<dbReference type="InterPro" id="IPR038607">
    <property type="entry name" value="PhoD-like_sf"/>
</dbReference>
<organism evidence="3 4">
    <name type="scientific">Alteromonas arenosi</name>
    <dbReference type="NCBI Taxonomy" id="3055817"/>
    <lineage>
        <taxon>Bacteria</taxon>
        <taxon>Pseudomonadati</taxon>
        <taxon>Pseudomonadota</taxon>
        <taxon>Gammaproteobacteria</taxon>
        <taxon>Alteromonadales</taxon>
        <taxon>Alteromonadaceae</taxon>
        <taxon>Alteromonas/Salinimonas group</taxon>
        <taxon>Alteromonas</taxon>
    </lineage>
</organism>
<dbReference type="GO" id="GO:0004035">
    <property type="term" value="F:alkaline phosphatase activity"/>
    <property type="evidence" value="ECO:0007669"/>
    <property type="project" value="UniProtKB-EC"/>
</dbReference>
<evidence type="ECO:0000259" key="2">
    <source>
        <dbReference type="Pfam" id="PF09423"/>
    </source>
</evidence>
<dbReference type="InterPro" id="IPR029052">
    <property type="entry name" value="Metallo-depent_PP-like"/>
</dbReference>
<feature type="domain" description="PhoD-like phosphatase metallophosphatase" evidence="2">
    <location>
        <begin position="51"/>
        <end position="318"/>
    </location>
</feature>
<evidence type="ECO:0000313" key="3">
    <source>
        <dbReference type="EMBL" id="MDM7859573.1"/>
    </source>
</evidence>
<sequence>MSDKQFLRRYLLAFILVFWSGVSLASQYDKWPETLSKLALGSCAKDRMPQPIWDEIGKASPELFLFIGDNQYADVWIQDGDWWHSAPVTDPARFVEAYNTVAAKPEFSRFRASVPFMGTWDDHDYGANDAGKEFPLKRESQQAFLDFFEFAKDDPIRQQEGIYHARTFGEAGQRVQIIMLDTRYHRDPLDRNPKGRPKNKGPYLPTDDTSRTLLGEAQWQWLEEQLKEPADIRFVVSSIQVVAYEHAWETWGNMPHERERLYQLIADTRANGVIFLTGDRHLAEISVERGQLGHQPPYPLWDFTISGMTQPKSEVNEANTYRLGGVFRQTHFGTVEIDWTSKKSPIVTLTVLDESSQILNQQQVNVAELVVQ</sequence>
<dbReference type="PANTHER" id="PTHR33987:SF1">
    <property type="entry name" value="CALCINEURIN-LIKE METALLO-PHOSPHOESTERASE SUPERFAMILY PROTEIN"/>
    <property type="match status" value="1"/>
</dbReference>
<protein>
    <submittedName>
        <fullName evidence="3">Alkaline phosphatase D family protein</fullName>
        <ecNumber evidence="3">3.1.3.1</ecNumber>
    </submittedName>
</protein>
<reference evidence="3 4" key="1">
    <citation type="submission" date="2023-06" db="EMBL/GenBank/DDBJ databases">
        <title>Alteromonas sp. ASW11-36 isolated from intertidal sand.</title>
        <authorList>
            <person name="Li Y."/>
        </authorList>
    </citation>
    <scope>NUCLEOTIDE SEQUENCE [LARGE SCALE GENOMIC DNA]</scope>
    <source>
        <strain evidence="3 4">ASW11-36</strain>
    </source>
</reference>
<dbReference type="Gene3D" id="3.60.21.70">
    <property type="entry name" value="PhoD-like phosphatase"/>
    <property type="match status" value="1"/>
</dbReference>
<comment type="caution">
    <text evidence="3">The sequence shown here is derived from an EMBL/GenBank/DDBJ whole genome shotgun (WGS) entry which is preliminary data.</text>
</comment>
<dbReference type="Proteomes" id="UP001234343">
    <property type="component" value="Unassembled WGS sequence"/>
</dbReference>
<gene>
    <name evidence="3" type="ORF">QTP81_03000</name>
</gene>
<evidence type="ECO:0000256" key="1">
    <source>
        <dbReference type="SAM" id="MobiDB-lite"/>
    </source>
</evidence>
<dbReference type="RefSeq" id="WP_289363622.1">
    <property type="nucleotide sequence ID" value="NZ_JAUCBP010000002.1"/>
</dbReference>
<dbReference type="SUPFAM" id="SSF56300">
    <property type="entry name" value="Metallo-dependent phosphatases"/>
    <property type="match status" value="1"/>
</dbReference>
<dbReference type="Pfam" id="PF09423">
    <property type="entry name" value="PhoD"/>
    <property type="match status" value="1"/>
</dbReference>
<dbReference type="EMBL" id="JAUCBP010000002">
    <property type="protein sequence ID" value="MDM7859573.1"/>
    <property type="molecule type" value="Genomic_DNA"/>
</dbReference>
<dbReference type="CDD" id="cd07389">
    <property type="entry name" value="MPP_PhoD"/>
    <property type="match status" value="1"/>
</dbReference>
<keyword evidence="4" id="KW-1185">Reference proteome</keyword>
<dbReference type="PANTHER" id="PTHR33987">
    <property type="entry name" value="CALCINEURIN-LIKE METALLO-PHOSPHOESTERASE SUPERFAMILY PROTEIN"/>
    <property type="match status" value="1"/>
</dbReference>
<proteinExistence type="predicted"/>
<name>A0ABT7STP1_9ALTE</name>
<evidence type="ECO:0000313" key="4">
    <source>
        <dbReference type="Proteomes" id="UP001234343"/>
    </source>
</evidence>